<dbReference type="EC" id="3.5.1.28" evidence="2"/>
<dbReference type="SUPFAM" id="SSF53187">
    <property type="entry name" value="Zn-dependent exopeptidases"/>
    <property type="match status" value="1"/>
</dbReference>
<evidence type="ECO:0000313" key="8">
    <source>
        <dbReference type="Proteomes" id="UP000029556"/>
    </source>
</evidence>
<evidence type="ECO:0000256" key="3">
    <source>
        <dbReference type="ARBA" id="ARBA00022801"/>
    </source>
</evidence>
<protein>
    <recommendedName>
        <fullName evidence="2">N-acetylmuramoyl-L-alanine amidase</fullName>
        <ecNumber evidence="2">3.5.1.28</ecNumber>
    </recommendedName>
</protein>
<feature type="compositionally biased region" description="Polar residues" evidence="4">
    <location>
        <begin position="357"/>
        <end position="366"/>
    </location>
</feature>
<evidence type="ECO:0000256" key="2">
    <source>
        <dbReference type="ARBA" id="ARBA00011901"/>
    </source>
</evidence>
<evidence type="ECO:0000259" key="6">
    <source>
        <dbReference type="SMART" id="SM00646"/>
    </source>
</evidence>
<keyword evidence="5" id="KW-0732">Signal</keyword>
<keyword evidence="3" id="KW-0378">Hydrolase</keyword>
<comment type="catalytic activity">
    <reaction evidence="1">
        <text>Hydrolyzes the link between N-acetylmuramoyl residues and L-amino acid residues in certain cell-wall glycopeptides.</text>
        <dbReference type="EC" id="3.5.1.28"/>
    </reaction>
</comment>
<dbReference type="GO" id="GO:0030288">
    <property type="term" value="C:outer membrane-bounded periplasmic space"/>
    <property type="evidence" value="ECO:0007669"/>
    <property type="project" value="TreeGrafter"/>
</dbReference>
<dbReference type="Gene3D" id="3.40.630.40">
    <property type="entry name" value="Zn-dependent exopeptidases"/>
    <property type="match status" value="1"/>
</dbReference>
<dbReference type="Proteomes" id="UP000029556">
    <property type="component" value="Unassembled WGS sequence"/>
</dbReference>
<dbReference type="OrthoDB" id="9806267at2"/>
<feature type="chain" id="PRO_5001923645" description="N-acetylmuramoyl-L-alanine amidase" evidence="5">
    <location>
        <begin position="22"/>
        <end position="461"/>
    </location>
</feature>
<dbReference type="CDD" id="cd02696">
    <property type="entry name" value="MurNAc-LAA"/>
    <property type="match status" value="1"/>
</dbReference>
<dbReference type="InterPro" id="IPR050695">
    <property type="entry name" value="N-acetylmuramoyl_amidase_3"/>
</dbReference>
<feature type="domain" description="MurNAc-LAA" evidence="6">
    <location>
        <begin position="88"/>
        <end position="253"/>
    </location>
</feature>
<dbReference type="GO" id="GO:0009253">
    <property type="term" value="P:peptidoglycan catabolic process"/>
    <property type="evidence" value="ECO:0007669"/>
    <property type="project" value="InterPro"/>
</dbReference>
<evidence type="ECO:0000256" key="1">
    <source>
        <dbReference type="ARBA" id="ARBA00001561"/>
    </source>
</evidence>
<reference evidence="7 8" key="1">
    <citation type="submission" date="2014-07" db="EMBL/GenBank/DDBJ databases">
        <authorList>
            <person name="McCorrison J."/>
            <person name="Sanka R."/>
            <person name="Torralba M."/>
            <person name="Gillis M."/>
            <person name="Haft D.H."/>
            <person name="Methe B."/>
            <person name="Sutton G."/>
            <person name="Nelson K.E."/>
        </authorList>
    </citation>
    <scope>NUCLEOTIDE SEQUENCE [LARGE SCALE GENOMIC DNA]</scope>
    <source>
        <strain evidence="7 8">DNF00853</strain>
    </source>
</reference>
<dbReference type="AlphaFoldDB" id="A0A095ZI69"/>
<dbReference type="RefSeq" id="WP_036873430.1">
    <property type="nucleotide sequence ID" value="NZ_JRNN01000070.1"/>
</dbReference>
<dbReference type="PANTHER" id="PTHR30404">
    <property type="entry name" value="N-ACETYLMURAMOYL-L-ALANINE AMIDASE"/>
    <property type="match status" value="1"/>
</dbReference>
<proteinExistence type="predicted"/>
<name>A0A095ZI69_9BACT</name>
<feature type="region of interest" description="Disordered" evidence="4">
    <location>
        <begin position="307"/>
        <end position="366"/>
    </location>
</feature>
<gene>
    <name evidence="7" type="ORF">HMPREF2137_08180</name>
</gene>
<dbReference type="Pfam" id="PF01520">
    <property type="entry name" value="Amidase_3"/>
    <property type="match status" value="1"/>
</dbReference>
<dbReference type="SMART" id="SM00646">
    <property type="entry name" value="Ami_3"/>
    <property type="match status" value="1"/>
</dbReference>
<feature type="signal peptide" evidence="5">
    <location>
        <begin position="1"/>
        <end position="21"/>
    </location>
</feature>
<dbReference type="GO" id="GO:0008745">
    <property type="term" value="F:N-acetylmuramoyl-L-alanine amidase activity"/>
    <property type="evidence" value="ECO:0007669"/>
    <property type="project" value="UniProtKB-EC"/>
</dbReference>
<accession>A0A095ZI69</accession>
<evidence type="ECO:0000256" key="4">
    <source>
        <dbReference type="SAM" id="MobiDB-lite"/>
    </source>
</evidence>
<comment type="caution">
    <text evidence="7">The sequence shown here is derived from an EMBL/GenBank/DDBJ whole genome shotgun (WGS) entry which is preliminary data.</text>
</comment>
<organism evidence="7 8">
    <name type="scientific">Hoylesella buccalis DNF00853</name>
    <dbReference type="NCBI Taxonomy" id="1401074"/>
    <lineage>
        <taxon>Bacteria</taxon>
        <taxon>Pseudomonadati</taxon>
        <taxon>Bacteroidota</taxon>
        <taxon>Bacteroidia</taxon>
        <taxon>Bacteroidales</taxon>
        <taxon>Prevotellaceae</taxon>
        <taxon>Hoylesella</taxon>
    </lineage>
</organism>
<dbReference type="PANTHER" id="PTHR30404:SF0">
    <property type="entry name" value="N-ACETYLMURAMOYL-L-ALANINE AMIDASE AMIC"/>
    <property type="match status" value="1"/>
</dbReference>
<dbReference type="EMBL" id="JRNN01000070">
    <property type="protein sequence ID" value="KGF34403.1"/>
    <property type="molecule type" value="Genomic_DNA"/>
</dbReference>
<dbReference type="FunFam" id="3.40.630.40:FF:000005">
    <property type="entry name" value="N-acetylmuramoyl-L-alanine amidase (AmiA)"/>
    <property type="match status" value="1"/>
</dbReference>
<dbReference type="InterPro" id="IPR002508">
    <property type="entry name" value="MurNAc-LAA_cat"/>
</dbReference>
<evidence type="ECO:0000313" key="7">
    <source>
        <dbReference type="EMBL" id="KGF34403.1"/>
    </source>
</evidence>
<evidence type="ECO:0000256" key="5">
    <source>
        <dbReference type="SAM" id="SignalP"/>
    </source>
</evidence>
<feature type="compositionally biased region" description="Polar residues" evidence="4">
    <location>
        <begin position="316"/>
        <end position="339"/>
    </location>
</feature>
<sequence length="461" mass="51151">MNKKVWHCLLCFLLFASVGLAANKKFTLVIDPGHGGRDHGAAGVYSKEKDLVLKFALAFGQMVERNCPDVKVIYTRKTDVFIPLARRAEIANKNHADLFISVHINALSGGRRVRGVQTYTLGRGQNTGKKGIMENLEVAKRENSVIFLEKDYKQKYQGFDPSSPESNIMFEFIQDKNMQQSVELARYMQRHICAATGLNDMGAHQNNLAVLRLSSMPGCLLELGFISTPEEENFMNAAGVADMYARGIFNAFVQYKNKYHQGLVVPYKAPAVPEPQVPEIVPEVYKEQSQKAVSAKNVKANEASFAANVPQPKVTEATSTNQQTPQMTANLPGTQSTPAIPQPTEAAPNARNEAGTPVQTPTLPAANATQEVPVFKIQILTTHRKLASTDAALKGLKGCEWYEAGGDFKYTYGSSVDYNEIRRLRKEIVDRFPDAFIIAFKNGQRMDVNEAIRTFLQNKKK</sequence>